<evidence type="ECO:0000256" key="7">
    <source>
        <dbReference type="ARBA" id="ARBA00023033"/>
    </source>
</evidence>
<dbReference type="GO" id="GO:0020037">
    <property type="term" value="F:heme binding"/>
    <property type="evidence" value="ECO:0007669"/>
    <property type="project" value="InterPro"/>
</dbReference>
<dbReference type="InterPro" id="IPR050196">
    <property type="entry name" value="Cytochrome_P450_Monoox"/>
</dbReference>
<dbReference type="SUPFAM" id="SSF48264">
    <property type="entry name" value="Cytochrome P450"/>
    <property type="match status" value="1"/>
</dbReference>
<keyword evidence="7" id="KW-0503">Monooxygenase</keyword>
<keyword evidence="5" id="KW-0560">Oxidoreductase</keyword>
<dbReference type="Gene3D" id="1.10.630.10">
    <property type="entry name" value="Cytochrome P450"/>
    <property type="match status" value="1"/>
</dbReference>
<comment type="cofactor">
    <cofactor evidence="1">
        <name>heme</name>
        <dbReference type="ChEBI" id="CHEBI:30413"/>
    </cofactor>
</comment>
<feature type="transmembrane region" description="Helical" evidence="8">
    <location>
        <begin position="18"/>
        <end position="36"/>
    </location>
</feature>
<evidence type="ECO:0000313" key="9">
    <source>
        <dbReference type="EMBL" id="CAD7600963.1"/>
    </source>
</evidence>
<gene>
    <name evidence="9" type="ORF">TGEB3V08_LOCUS7774</name>
</gene>
<evidence type="ECO:0000256" key="5">
    <source>
        <dbReference type="ARBA" id="ARBA00023002"/>
    </source>
</evidence>
<accession>A0A7R9PNR4</accession>
<reference evidence="9" key="1">
    <citation type="submission" date="2020-11" db="EMBL/GenBank/DDBJ databases">
        <authorList>
            <person name="Tran Van P."/>
        </authorList>
    </citation>
    <scope>NUCLEOTIDE SEQUENCE</scope>
</reference>
<dbReference type="GO" id="GO:0005506">
    <property type="term" value="F:iron ion binding"/>
    <property type="evidence" value="ECO:0007669"/>
    <property type="project" value="InterPro"/>
</dbReference>
<comment type="similarity">
    <text evidence="2">Belongs to the cytochrome P450 family.</text>
</comment>
<dbReference type="GO" id="GO:0016705">
    <property type="term" value="F:oxidoreductase activity, acting on paired donors, with incorporation or reduction of molecular oxygen"/>
    <property type="evidence" value="ECO:0007669"/>
    <property type="project" value="InterPro"/>
</dbReference>
<organism evidence="9">
    <name type="scientific">Timema genevievae</name>
    <name type="common">Walking stick</name>
    <dbReference type="NCBI Taxonomy" id="629358"/>
    <lineage>
        <taxon>Eukaryota</taxon>
        <taxon>Metazoa</taxon>
        <taxon>Ecdysozoa</taxon>
        <taxon>Arthropoda</taxon>
        <taxon>Hexapoda</taxon>
        <taxon>Insecta</taxon>
        <taxon>Pterygota</taxon>
        <taxon>Neoptera</taxon>
        <taxon>Polyneoptera</taxon>
        <taxon>Phasmatodea</taxon>
        <taxon>Timematodea</taxon>
        <taxon>Timematoidea</taxon>
        <taxon>Timematidae</taxon>
        <taxon>Timema</taxon>
    </lineage>
</organism>
<dbReference type="EMBL" id="OE842648">
    <property type="protein sequence ID" value="CAD7600963.1"/>
    <property type="molecule type" value="Genomic_DNA"/>
</dbReference>
<keyword evidence="8" id="KW-0812">Transmembrane</keyword>
<keyword evidence="8" id="KW-0472">Membrane</keyword>
<name>A0A7R9PNR4_TIMGE</name>
<dbReference type="PANTHER" id="PTHR24291:SF106">
    <property type="entry name" value="CYTOCHROME P450 4G1-RELATED"/>
    <property type="match status" value="1"/>
</dbReference>
<dbReference type="PANTHER" id="PTHR24291">
    <property type="entry name" value="CYTOCHROME P450 FAMILY 4"/>
    <property type="match status" value="1"/>
</dbReference>
<keyword evidence="6" id="KW-0408">Iron</keyword>
<dbReference type="InterPro" id="IPR001128">
    <property type="entry name" value="Cyt_P450"/>
</dbReference>
<evidence type="ECO:0000256" key="3">
    <source>
        <dbReference type="ARBA" id="ARBA00022617"/>
    </source>
</evidence>
<protein>
    <recommendedName>
        <fullName evidence="10">Cytochrome P450</fullName>
    </recommendedName>
</protein>
<sequence length="395" mass="45428">MSTTPEQVAGSNQSQTNVFYLLLLPALILFVVYYYLQRRKLVRLAEKLPGPKGYPIIGNLIELLGKPDQVYNTMSAHSDKYNTVMRVWAGPKLMVFLSDPRDVELILSSSVYINKSTEYKFFKPWLGEGLLISSGNKWRSHRKLIAPTFHLNVLKSFVNLFNTNSRAVVEKMRLEGGRVFDVHDYMSECTVEILLETAMGVSKKTQDKSGFEYAMAVMKMCDILHLRHTKIWLRPDWLFNLTRYGKDQTHLLDIIHGLTKKVIKSKKQEFSQGQKRYIDAPSTPEDVPVEVVDPALRLRDDLDEQDENDVGQKKRLAFLDLMIESSQKEGTLTDEEIKEEVDTIMFEGERRSVASQLTKVSFRANKNTWLTETVDGASYRTGLAEKSYVRKYQFS</sequence>
<keyword evidence="8" id="KW-1133">Transmembrane helix</keyword>
<dbReference type="InterPro" id="IPR036396">
    <property type="entry name" value="Cyt_P450_sf"/>
</dbReference>
<evidence type="ECO:0000256" key="6">
    <source>
        <dbReference type="ARBA" id="ARBA00023004"/>
    </source>
</evidence>
<evidence type="ECO:0008006" key="10">
    <source>
        <dbReference type="Google" id="ProtNLM"/>
    </source>
</evidence>
<evidence type="ECO:0000256" key="1">
    <source>
        <dbReference type="ARBA" id="ARBA00001971"/>
    </source>
</evidence>
<proteinExistence type="inferred from homology"/>
<evidence type="ECO:0000256" key="4">
    <source>
        <dbReference type="ARBA" id="ARBA00022723"/>
    </source>
</evidence>
<keyword evidence="3" id="KW-0349">Heme</keyword>
<evidence type="ECO:0000256" key="8">
    <source>
        <dbReference type="SAM" id="Phobius"/>
    </source>
</evidence>
<dbReference type="Pfam" id="PF00067">
    <property type="entry name" value="p450"/>
    <property type="match status" value="1"/>
</dbReference>
<dbReference type="AlphaFoldDB" id="A0A7R9PNR4"/>
<dbReference type="GO" id="GO:0004497">
    <property type="term" value="F:monooxygenase activity"/>
    <property type="evidence" value="ECO:0007669"/>
    <property type="project" value="UniProtKB-KW"/>
</dbReference>
<evidence type="ECO:0000256" key="2">
    <source>
        <dbReference type="ARBA" id="ARBA00010617"/>
    </source>
</evidence>
<keyword evidence="4" id="KW-0479">Metal-binding</keyword>